<accession>A0ABM8GHU4</accession>
<keyword evidence="1" id="KW-0812">Transmembrane</keyword>
<dbReference type="PANTHER" id="PTHR34980:SF2">
    <property type="entry name" value="INNER MEMBRANE PROTEIN YHAH-RELATED"/>
    <property type="match status" value="1"/>
</dbReference>
<keyword evidence="1" id="KW-1133">Transmembrane helix</keyword>
<evidence type="ECO:0000313" key="3">
    <source>
        <dbReference type="Proteomes" id="UP001321486"/>
    </source>
</evidence>
<keyword evidence="1" id="KW-0472">Membrane</keyword>
<dbReference type="InterPro" id="IPR008523">
    <property type="entry name" value="DUF805"/>
</dbReference>
<gene>
    <name evidence="2" type="ORF">GCM10025867_01880</name>
</gene>
<organism evidence="2 3">
    <name type="scientific">Frondihabitans sucicola</name>
    <dbReference type="NCBI Taxonomy" id="1268041"/>
    <lineage>
        <taxon>Bacteria</taxon>
        <taxon>Bacillati</taxon>
        <taxon>Actinomycetota</taxon>
        <taxon>Actinomycetes</taxon>
        <taxon>Micrococcales</taxon>
        <taxon>Microbacteriaceae</taxon>
        <taxon>Frondihabitans</taxon>
    </lineage>
</organism>
<name>A0ABM8GHU4_9MICO</name>
<evidence type="ECO:0008006" key="4">
    <source>
        <dbReference type="Google" id="ProtNLM"/>
    </source>
</evidence>
<evidence type="ECO:0000313" key="2">
    <source>
        <dbReference type="EMBL" id="BDZ47947.1"/>
    </source>
</evidence>
<dbReference type="Proteomes" id="UP001321486">
    <property type="component" value="Chromosome"/>
</dbReference>
<dbReference type="PANTHER" id="PTHR34980">
    <property type="entry name" value="INNER MEMBRANE PROTEIN-RELATED-RELATED"/>
    <property type="match status" value="1"/>
</dbReference>
<feature type="transmembrane region" description="Helical" evidence="1">
    <location>
        <begin position="44"/>
        <end position="65"/>
    </location>
</feature>
<feature type="transmembrane region" description="Helical" evidence="1">
    <location>
        <begin position="119"/>
        <end position="142"/>
    </location>
</feature>
<proteinExistence type="predicted"/>
<feature type="transmembrane region" description="Helical" evidence="1">
    <location>
        <begin position="85"/>
        <end position="107"/>
    </location>
</feature>
<evidence type="ECO:0000256" key="1">
    <source>
        <dbReference type="SAM" id="Phobius"/>
    </source>
</evidence>
<reference evidence="3" key="1">
    <citation type="journal article" date="2019" name="Int. J. Syst. Evol. Microbiol.">
        <title>The Global Catalogue of Microorganisms (GCM) 10K type strain sequencing project: providing services to taxonomists for standard genome sequencing and annotation.</title>
        <authorList>
            <consortium name="The Broad Institute Genomics Platform"/>
            <consortium name="The Broad Institute Genome Sequencing Center for Infectious Disease"/>
            <person name="Wu L."/>
            <person name="Ma J."/>
        </authorList>
    </citation>
    <scope>NUCLEOTIDE SEQUENCE [LARGE SCALE GENOMIC DNA]</scope>
    <source>
        <strain evidence="3">NBRC 108728</strain>
    </source>
</reference>
<dbReference type="Pfam" id="PF05656">
    <property type="entry name" value="DUF805"/>
    <property type="match status" value="1"/>
</dbReference>
<sequence>MSSTSQNTEVAVDQPAYGASLPVAFRRFWRKYATFSGRASRSEYWWWALVAVIVSVVIQIIASATGGGHASTSTSGGMASFQANYTGVAGIISGVWFLATIVPTLALTSRRLHDANLSALLILIAIVPFLGELVVFVILPLISSKPAGQRFDRGGTRAANPARA</sequence>
<dbReference type="EMBL" id="AP027732">
    <property type="protein sequence ID" value="BDZ47947.1"/>
    <property type="molecule type" value="Genomic_DNA"/>
</dbReference>
<keyword evidence="3" id="KW-1185">Reference proteome</keyword>
<dbReference type="RefSeq" id="WP_286345011.1">
    <property type="nucleotide sequence ID" value="NZ_AP027732.1"/>
</dbReference>
<protein>
    <recommendedName>
        <fullName evidence="4">DUF805 domain-containing protein</fullName>
    </recommendedName>
</protein>